<dbReference type="Proteomes" id="UP000735302">
    <property type="component" value="Unassembled WGS sequence"/>
</dbReference>
<accession>A0AAV3YYH9</accession>
<evidence type="ECO:0000313" key="2">
    <source>
        <dbReference type="EMBL" id="GFN87371.1"/>
    </source>
</evidence>
<protein>
    <submittedName>
        <fullName evidence="2">Uncharacterized protein</fullName>
    </submittedName>
</protein>
<reference evidence="2 3" key="1">
    <citation type="journal article" date="2021" name="Elife">
        <title>Chloroplast acquisition without the gene transfer in kleptoplastic sea slugs, Plakobranchus ocellatus.</title>
        <authorList>
            <person name="Maeda T."/>
            <person name="Takahashi S."/>
            <person name="Yoshida T."/>
            <person name="Shimamura S."/>
            <person name="Takaki Y."/>
            <person name="Nagai Y."/>
            <person name="Toyoda A."/>
            <person name="Suzuki Y."/>
            <person name="Arimoto A."/>
            <person name="Ishii H."/>
            <person name="Satoh N."/>
            <person name="Nishiyama T."/>
            <person name="Hasebe M."/>
            <person name="Maruyama T."/>
            <person name="Minagawa J."/>
            <person name="Obokata J."/>
            <person name="Shigenobu S."/>
        </authorList>
    </citation>
    <scope>NUCLEOTIDE SEQUENCE [LARGE SCALE GENOMIC DNA]</scope>
</reference>
<name>A0AAV3YYH9_9GAST</name>
<organism evidence="2 3">
    <name type="scientific">Plakobranchus ocellatus</name>
    <dbReference type="NCBI Taxonomy" id="259542"/>
    <lineage>
        <taxon>Eukaryota</taxon>
        <taxon>Metazoa</taxon>
        <taxon>Spiralia</taxon>
        <taxon>Lophotrochozoa</taxon>
        <taxon>Mollusca</taxon>
        <taxon>Gastropoda</taxon>
        <taxon>Heterobranchia</taxon>
        <taxon>Euthyneura</taxon>
        <taxon>Panpulmonata</taxon>
        <taxon>Sacoglossa</taxon>
        <taxon>Placobranchoidea</taxon>
        <taxon>Plakobranchidae</taxon>
        <taxon>Plakobranchus</taxon>
    </lineage>
</organism>
<evidence type="ECO:0000313" key="3">
    <source>
        <dbReference type="Proteomes" id="UP000735302"/>
    </source>
</evidence>
<proteinExistence type="predicted"/>
<dbReference type="EMBL" id="BLXT01001713">
    <property type="protein sequence ID" value="GFN87371.1"/>
    <property type="molecule type" value="Genomic_DNA"/>
</dbReference>
<dbReference type="AlphaFoldDB" id="A0AAV3YYH9"/>
<keyword evidence="3" id="KW-1185">Reference proteome</keyword>
<keyword evidence="1" id="KW-1133">Transmembrane helix</keyword>
<keyword evidence="1" id="KW-0812">Transmembrane</keyword>
<comment type="caution">
    <text evidence="2">The sequence shown here is derived from an EMBL/GenBank/DDBJ whole genome shotgun (WGS) entry which is preliminary data.</text>
</comment>
<sequence length="158" mass="17650">MIIIVIIIITTTTTSTTIIFNDHHHHLLMGRMTWFTISPLAAVMSVSFALVAGREIPESLEWTSGHTVTGILINTSITVCRVGPVVFAQSEFWLVSCNSRHTLYRTVGAPSQIHTRRQVLKTLAELHNYWEGGRRLGELSQRIVSMDTGHMAARTNLP</sequence>
<gene>
    <name evidence="2" type="ORF">PoB_001387700</name>
</gene>
<keyword evidence="1" id="KW-0472">Membrane</keyword>
<feature type="transmembrane region" description="Helical" evidence="1">
    <location>
        <begin position="32"/>
        <end position="52"/>
    </location>
</feature>
<evidence type="ECO:0000256" key="1">
    <source>
        <dbReference type="SAM" id="Phobius"/>
    </source>
</evidence>